<evidence type="ECO:0000313" key="2">
    <source>
        <dbReference type="Ensembl" id="ENSCCRP00020099887.1"/>
    </source>
</evidence>
<protein>
    <submittedName>
        <fullName evidence="2">Si:ch1073-228h2.2</fullName>
    </submittedName>
</protein>
<dbReference type="Proteomes" id="UP000694701">
    <property type="component" value="Unplaced"/>
</dbReference>
<accession>A0A8C2JWX9</accession>
<dbReference type="GO" id="GO:0005813">
    <property type="term" value="C:centrosome"/>
    <property type="evidence" value="ECO:0007669"/>
    <property type="project" value="TreeGrafter"/>
</dbReference>
<dbReference type="InterPro" id="IPR029286">
    <property type="entry name" value="AUNIP"/>
</dbReference>
<sequence length="224" mass="25537">MKSTKNTKVKPAASAQEEECGIWLDTKELKEKKQQVTTTTEFQRNVFRPKSILLSVLKRCFLLPVNENHKRWSASVNTNKNQEQPWHKNKASPMKRMGKENSWPASPVKNAPRSPFKRHLISSPAKYRLNEKNTFPLIKSGKELANTETAGETLFTQDSEGFCVIAHRDRHLRSPLRDQSNLSVGKDYGNSPSAASLEKEEEESDLEPEMLFTQDSEGNMVIKH</sequence>
<feature type="compositionally biased region" description="Acidic residues" evidence="1">
    <location>
        <begin position="199"/>
        <end position="208"/>
    </location>
</feature>
<dbReference type="GO" id="GO:0007051">
    <property type="term" value="P:spindle organization"/>
    <property type="evidence" value="ECO:0007669"/>
    <property type="project" value="TreeGrafter"/>
</dbReference>
<dbReference type="Ensembl" id="ENSCCRT00020109212.1">
    <property type="protein sequence ID" value="ENSCCRP00020099887.1"/>
    <property type="gene ID" value="ENSCCRG00020045894.1"/>
</dbReference>
<dbReference type="PANTHER" id="PTHR14526:SF2">
    <property type="entry name" value="AURORA KINASE A AND NINEIN-INTERACTING PROTEIN"/>
    <property type="match status" value="1"/>
</dbReference>
<feature type="region of interest" description="Disordered" evidence="1">
    <location>
        <begin position="74"/>
        <end position="116"/>
    </location>
</feature>
<name>A0A8C2JWX9_CYPCA</name>
<feature type="compositionally biased region" description="Polar residues" evidence="1">
    <location>
        <begin position="74"/>
        <end position="84"/>
    </location>
</feature>
<dbReference type="GO" id="GO:0000922">
    <property type="term" value="C:spindle pole"/>
    <property type="evidence" value="ECO:0007669"/>
    <property type="project" value="TreeGrafter"/>
</dbReference>
<proteinExistence type="predicted"/>
<dbReference type="Pfam" id="PF15334">
    <property type="entry name" value="AIB"/>
    <property type="match status" value="1"/>
</dbReference>
<evidence type="ECO:0000256" key="1">
    <source>
        <dbReference type="SAM" id="MobiDB-lite"/>
    </source>
</evidence>
<dbReference type="PANTHER" id="PTHR14526">
    <property type="entry name" value="AURORA KINASE A AND NINEIN-INTERACTING PROTEIN"/>
    <property type="match status" value="1"/>
</dbReference>
<dbReference type="AlphaFoldDB" id="A0A8C2JWX9"/>
<evidence type="ECO:0000313" key="3">
    <source>
        <dbReference type="Proteomes" id="UP000694701"/>
    </source>
</evidence>
<reference evidence="2" key="1">
    <citation type="submission" date="2025-08" db="UniProtKB">
        <authorList>
            <consortium name="Ensembl"/>
        </authorList>
    </citation>
    <scope>IDENTIFICATION</scope>
</reference>
<organism evidence="2 3">
    <name type="scientific">Cyprinus carpio</name>
    <name type="common">Common carp</name>
    <dbReference type="NCBI Taxonomy" id="7962"/>
    <lineage>
        <taxon>Eukaryota</taxon>
        <taxon>Metazoa</taxon>
        <taxon>Chordata</taxon>
        <taxon>Craniata</taxon>
        <taxon>Vertebrata</taxon>
        <taxon>Euteleostomi</taxon>
        <taxon>Actinopterygii</taxon>
        <taxon>Neopterygii</taxon>
        <taxon>Teleostei</taxon>
        <taxon>Ostariophysi</taxon>
        <taxon>Cypriniformes</taxon>
        <taxon>Cyprinidae</taxon>
        <taxon>Cyprininae</taxon>
        <taxon>Cyprinus</taxon>
    </lineage>
</organism>
<feature type="region of interest" description="Disordered" evidence="1">
    <location>
        <begin position="176"/>
        <end position="224"/>
    </location>
</feature>